<dbReference type="AlphaFoldDB" id="A0A0B5QY17"/>
<comment type="function">
    <text evidence="13">May play the central regulatory role in sporulation. It may be an element of the effector pathway responsible for the activation of sporulation genes in response to nutritional stress. Spo0A may act in concert with spo0H (a sigma factor) to control the expression of some genes that are critical to the sporulation process.</text>
</comment>
<evidence type="ECO:0000256" key="6">
    <source>
        <dbReference type="ARBA" id="ARBA00022553"/>
    </source>
</evidence>
<organism evidence="18 19">
    <name type="scientific">Clostridium beijerinckii</name>
    <name type="common">Clostridium MP</name>
    <dbReference type="NCBI Taxonomy" id="1520"/>
    <lineage>
        <taxon>Bacteria</taxon>
        <taxon>Bacillati</taxon>
        <taxon>Bacillota</taxon>
        <taxon>Clostridia</taxon>
        <taxon>Eubacteriales</taxon>
        <taxon>Clostridiaceae</taxon>
        <taxon>Clostridium</taxon>
    </lineage>
</organism>
<dbReference type="Pfam" id="PF00512">
    <property type="entry name" value="HisKA"/>
    <property type="match status" value="1"/>
</dbReference>
<dbReference type="InterPro" id="IPR036097">
    <property type="entry name" value="HisK_dim/P_sf"/>
</dbReference>
<dbReference type="Gene3D" id="3.40.50.2300">
    <property type="match status" value="1"/>
</dbReference>
<gene>
    <name evidence="18" type="ORF">LF65_05363</name>
</gene>
<feature type="domain" description="Histidine kinase" evidence="16">
    <location>
        <begin position="608"/>
        <end position="827"/>
    </location>
</feature>
<dbReference type="SUPFAM" id="SSF55785">
    <property type="entry name" value="PYP-like sensor domain (PAS domain)"/>
    <property type="match status" value="1"/>
</dbReference>
<dbReference type="STRING" id="1520.LF65_05363"/>
<evidence type="ECO:0000256" key="4">
    <source>
        <dbReference type="ARBA" id="ARBA00018672"/>
    </source>
</evidence>
<dbReference type="EC" id="2.7.13.3" evidence="3"/>
<dbReference type="InterPro" id="IPR035965">
    <property type="entry name" value="PAS-like_dom_sf"/>
</dbReference>
<dbReference type="CDD" id="cd00082">
    <property type="entry name" value="HisKA"/>
    <property type="match status" value="1"/>
</dbReference>
<evidence type="ECO:0000256" key="13">
    <source>
        <dbReference type="ARBA" id="ARBA00024867"/>
    </source>
</evidence>
<comment type="subcellular location">
    <subcellularLocation>
        <location evidence="2">Cell membrane</location>
    </subcellularLocation>
</comment>
<evidence type="ECO:0000313" key="19">
    <source>
        <dbReference type="Proteomes" id="UP000031866"/>
    </source>
</evidence>
<keyword evidence="15" id="KW-0812">Transmembrane</keyword>
<feature type="transmembrane region" description="Helical" evidence="15">
    <location>
        <begin position="374"/>
        <end position="397"/>
    </location>
</feature>
<evidence type="ECO:0000313" key="18">
    <source>
        <dbReference type="EMBL" id="AJH01884.1"/>
    </source>
</evidence>
<feature type="modified residue" description="4-aspartylphosphate" evidence="14">
    <location>
        <position position="903"/>
    </location>
</feature>
<feature type="domain" description="Response regulatory" evidence="17">
    <location>
        <begin position="853"/>
        <end position="970"/>
    </location>
</feature>
<dbReference type="OrthoDB" id="9790669at2"/>
<dbReference type="Gene3D" id="3.30.565.10">
    <property type="entry name" value="Histidine kinase-like ATPase, C-terminal domain"/>
    <property type="match status" value="1"/>
</dbReference>
<dbReference type="InterPro" id="IPR036890">
    <property type="entry name" value="HATPase_C_sf"/>
</dbReference>
<dbReference type="GO" id="GO:0005524">
    <property type="term" value="F:ATP binding"/>
    <property type="evidence" value="ECO:0007669"/>
    <property type="project" value="UniProtKB-KW"/>
</dbReference>
<accession>A0A0B5QY17</accession>
<dbReference type="EMBL" id="CP010086">
    <property type="protein sequence ID" value="AJH01884.1"/>
    <property type="molecule type" value="Genomic_DNA"/>
</dbReference>
<dbReference type="GO" id="GO:0000155">
    <property type="term" value="F:phosphorelay sensor kinase activity"/>
    <property type="evidence" value="ECO:0007669"/>
    <property type="project" value="InterPro"/>
</dbReference>
<dbReference type="SUPFAM" id="SSF47384">
    <property type="entry name" value="Homodimeric domain of signal transducing histidine kinase"/>
    <property type="match status" value="1"/>
</dbReference>
<dbReference type="SMART" id="SM00387">
    <property type="entry name" value="HATPase_c"/>
    <property type="match status" value="1"/>
</dbReference>
<dbReference type="FunFam" id="1.10.287.130:FF:000038">
    <property type="entry name" value="Sensory transduction histidine kinase"/>
    <property type="match status" value="1"/>
</dbReference>
<comment type="catalytic activity">
    <reaction evidence="1">
        <text>ATP + protein L-histidine = ADP + protein N-phospho-L-histidine.</text>
        <dbReference type="EC" id="2.7.13.3"/>
    </reaction>
</comment>
<evidence type="ECO:0000256" key="7">
    <source>
        <dbReference type="ARBA" id="ARBA00022679"/>
    </source>
</evidence>
<keyword evidence="15" id="KW-1133">Transmembrane helix</keyword>
<dbReference type="SUPFAM" id="SSF52172">
    <property type="entry name" value="CheY-like"/>
    <property type="match status" value="1"/>
</dbReference>
<evidence type="ECO:0000256" key="14">
    <source>
        <dbReference type="PROSITE-ProRule" id="PRU00169"/>
    </source>
</evidence>
<keyword evidence="7" id="KW-0808">Transferase</keyword>
<dbReference type="InterPro" id="IPR003661">
    <property type="entry name" value="HisK_dim/P_dom"/>
</dbReference>
<reference evidence="19" key="1">
    <citation type="submission" date="2014-12" db="EMBL/GenBank/DDBJ databases">
        <title>Genome sequence of Clostridium beijerinckii strain 59B.</title>
        <authorList>
            <person name="Little G.T."/>
            <person name="Minton N.P."/>
        </authorList>
    </citation>
    <scope>NUCLEOTIDE SEQUENCE [LARGE SCALE GENOMIC DNA]</scope>
    <source>
        <strain evidence="19">59B</strain>
    </source>
</reference>
<evidence type="ECO:0000256" key="9">
    <source>
        <dbReference type="ARBA" id="ARBA00022777"/>
    </source>
</evidence>
<evidence type="ECO:0000256" key="2">
    <source>
        <dbReference type="ARBA" id="ARBA00004236"/>
    </source>
</evidence>
<evidence type="ECO:0000256" key="12">
    <source>
        <dbReference type="ARBA" id="ARBA00023136"/>
    </source>
</evidence>
<dbReference type="InterPro" id="IPR004358">
    <property type="entry name" value="Sig_transdc_His_kin-like_C"/>
</dbReference>
<dbReference type="GO" id="GO:0005886">
    <property type="term" value="C:plasma membrane"/>
    <property type="evidence" value="ECO:0007669"/>
    <property type="project" value="UniProtKB-SubCell"/>
</dbReference>
<dbReference type="InterPro" id="IPR011006">
    <property type="entry name" value="CheY-like_superfamily"/>
</dbReference>
<evidence type="ECO:0000259" key="17">
    <source>
        <dbReference type="PROSITE" id="PS50110"/>
    </source>
</evidence>
<keyword evidence="5" id="KW-1003">Cell membrane</keyword>
<keyword evidence="11" id="KW-0902">Two-component regulatory system</keyword>
<dbReference type="InterPro" id="IPR001789">
    <property type="entry name" value="Sig_transdc_resp-reg_receiver"/>
</dbReference>
<protein>
    <recommendedName>
        <fullName evidence="4">Stage 0 sporulation protein A homolog</fullName>
        <ecNumber evidence="3">2.7.13.3</ecNumber>
    </recommendedName>
</protein>
<dbReference type="InterPro" id="IPR003594">
    <property type="entry name" value="HATPase_dom"/>
</dbReference>
<dbReference type="PANTHER" id="PTHR43047">
    <property type="entry name" value="TWO-COMPONENT HISTIDINE PROTEIN KINASE"/>
    <property type="match status" value="1"/>
</dbReference>
<dbReference type="Pfam" id="PF02518">
    <property type="entry name" value="HATPase_c"/>
    <property type="match status" value="1"/>
</dbReference>
<sequence>MNKTNTNKNISLYKWIWQSYIRNALIPLIIIEIIFICIYFISNYWSHKSSVAFYKDQSKSELNKIIKQEVNLIDQHLSSISNSTMFFSLQMGHALSTPASLTPTEYSRLSYLNDNIYYTKENNSADEAAIFYNNFLPATKDDKEKKIAKVLTQQKLMANIKNSCPLVNSIYFNTFDSLNITYPYVDVFNSYNYSLQSPSSKFYYEADANHDPDQKVKWVVHDFNSSNNNFISSAICPVYNGNFLEGVVGIDINMDSIVNKVLEIDIPWNGYNLLIGKDGNILSLSDAGKSDLNLDQLVLKYGNGYYQYNLYNNNDLSTLMDEIQTSETGFSNFTLKDEPRIACWSAIPNTDLKLLIVVPTKNIYSNADMLRNNLLKIGIITILGLILSYLLFFLITYKKVKNMSHIVSGSLLNINNIVQEISSGKYNIADPLLKISELEDIALNLIEMGHHIGETNKNLLVTQSELRKKEVDFRSLVDSINDIISEIDINGYITKLWSSVHTYLYKLHMHGHLNSIYDILDESTAKIAKEKIHYVIKSRKSTTMDFNIQSKDGLKWFEACISPHLNYKDRVVVLTRDITEQKKMARSIITAKEEAEKASKAKSEFLSSMSHELRTPLNAILGFSQILELDPESPLTPSQSQSVKEISKAGSHLLELINEILDLAKIESGKLSISIESVPIKHVIEEAISIIKPFADKHKIKIINYPIDNSAEFVSADNTRLKQILLNLLSNAVKYNKQDGQVTFYHDKVNDKYRFHVIDTGIGLSNSDLELIFKPFYRLNRINNSIEGTGIGLAVAKQLTELMNGEIFVTSEKGAGSHFWIELPCIESSILQTSENMMTSENRTYFPNDKFRTILYAEDNPANLRLVERALSQISNLKMLSANSGELCLDLAIAHKPDIILLDINLPGIDGYEVFKRLKMHKETKDIPIIAVSAHAMPRDIEKGLSLGFSDYITKPIDIPNFIEKVCIILARINKEDIN</sequence>
<dbReference type="Pfam" id="PF00072">
    <property type="entry name" value="Response_reg"/>
    <property type="match status" value="1"/>
</dbReference>
<keyword evidence="6 14" id="KW-0597">Phosphoprotein</keyword>
<dbReference type="PROSITE" id="PS50110">
    <property type="entry name" value="RESPONSE_REGULATORY"/>
    <property type="match status" value="1"/>
</dbReference>
<dbReference type="SMART" id="SM00388">
    <property type="entry name" value="HisKA"/>
    <property type="match status" value="1"/>
</dbReference>
<keyword evidence="8" id="KW-0547">Nucleotide-binding</keyword>
<dbReference type="KEGG" id="cbei:LF65_05363"/>
<dbReference type="InterPro" id="IPR005467">
    <property type="entry name" value="His_kinase_dom"/>
</dbReference>
<dbReference type="Gene3D" id="1.10.287.130">
    <property type="match status" value="1"/>
</dbReference>
<dbReference type="Proteomes" id="UP000031866">
    <property type="component" value="Chromosome"/>
</dbReference>
<evidence type="ECO:0000256" key="10">
    <source>
        <dbReference type="ARBA" id="ARBA00022840"/>
    </source>
</evidence>
<dbReference type="PROSITE" id="PS50109">
    <property type="entry name" value="HIS_KIN"/>
    <property type="match status" value="1"/>
</dbReference>
<keyword evidence="12 15" id="KW-0472">Membrane</keyword>
<evidence type="ECO:0000256" key="11">
    <source>
        <dbReference type="ARBA" id="ARBA00023012"/>
    </source>
</evidence>
<evidence type="ECO:0000256" key="5">
    <source>
        <dbReference type="ARBA" id="ARBA00022475"/>
    </source>
</evidence>
<evidence type="ECO:0000256" key="1">
    <source>
        <dbReference type="ARBA" id="ARBA00000085"/>
    </source>
</evidence>
<feature type="transmembrane region" description="Helical" evidence="15">
    <location>
        <begin position="20"/>
        <end position="41"/>
    </location>
</feature>
<keyword evidence="9 18" id="KW-0418">Kinase</keyword>
<dbReference type="RefSeq" id="WP_041900338.1">
    <property type="nucleotide sequence ID" value="NZ_CP010086.2"/>
</dbReference>
<proteinExistence type="predicted"/>
<dbReference type="FunFam" id="3.30.565.10:FF:000023">
    <property type="entry name" value="PAS domain-containing sensor histidine kinase"/>
    <property type="match status" value="1"/>
</dbReference>
<evidence type="ECO:0000259" key="16">
    <source>
        <dbReference type="PROSITE" id="PS50109"/>
    </source>
</evidence>
<dbReference type="Gene3D" id="3.30.450.20">
    <property type="entry name" value="PAS domain"/>
    <property type="match status" value="2"/>
</dbReference>
<dbReference type="SUPFAM" id="SSF55874">
    <property type="entry name" value="ATPase domain of HSP90 chaperone/DNA topoisomerase II/histidine kinase"/>
    <property type="match status" value="1"/>
</dbReference>
<evidence type="ECO:0000256" key="15">
    <source>
        <dbReference type="SAM" id="Phobius"/>
    </source>
</evidence>
<keyword evidence="10" id="KW-0067">ATP-binding</keyword>
<evidence type="ECO:0000256" key="3">
    <source>
        <dbReference type="ARBA" id="ARBA00012438"/>
    </source>
</evidence>
<name>A0A0B5QY17_CLOBE</name>
<evidence type="ECO:0000256" key="8">
    <source>
        <dbReference type="ARBA" id="ARBA00022741"/>
    </source>
</evidence>
<dbReference type="PRINTS" id="PR00344">
    <property type="entry name" value="BCTRLSENSOR"/>
</dbReference>
<dbReference type="SMART" id="SM00448">
    <property type="entry name" value="REC"/>
    <property type="match status" value="1"/>
</dbReference>